<organism evidence="2 3">
    <name type="scientific">Persicimonas caeni</name>
    <dbReference type="NCBI Taxonomy" id="2292766"/>
    <lineage>
        <taxon>Bacteria</taxon>
        <taxon>Deltaproteobacteria</taxon>
        <taxon>Bradymonadales</taxon>
        <taxon>Bradymonadaceae</taxon>
        <taxon>Persicimonas</taxon>
    </lineage>
</organism>
<feature type="transmembrane region" description="Helical" evidence="1">
    <location>
        <begin position="30"/>
        <end position="55"/>
    </location>
</feature>
<evidence type="ECO:0000313" key="3">
    <source>
        <dbReference type="Proteomes" id="UP000315995"/>
    </source>
</evidence>
<name>A0A4Y6PZW4_PERCE</name>
<dbReference type="AlphaFoldDB" id="A0A4Y6PZW4"/>
<dbReference type="OrthoDB" id="5191950at2"/>
<keyword evidence="1" id="KW-1133">Transmembrane helix</keyword>
<sequence>MTVEHREHIRHDRGFDLYEPFRIDMKAATIAGLVAGVVFLLFEMALTPAIGGWFWGPPHMMSMFAYGADPMPFTPGNFELGVFLVGVTTHLILSVVFTVALAVLVRRQSTALAAAIGAGYGFLLYIVNFYFFTAVFEWFIAARSVVNWAAHVLFGLIAGPLYVVLAHRFRERRHERVGTRRVETERHVEYPGGAEPVT</sequence>
<reference evidence="2 3" key="1">
    <citation type="submission" date="2019-06" db="EMBL/GenBank/DDBJ databases">
        <title>Persicimonas caeni gen. nov., sp. nov., a predatory bacterium isolated from solar saltern.</title>
        <authorList>
            <person name="Wang S."/>
        </authorList>
    </citation>
    <scope>NUCLEOTIDE SEQUENCE [LARGE SCALE GENOMIC DNA]</scope>
    <source>
        <strain evidence="2 3">YN101</strain>
    </source>
</reference>
<evidence type="ECO:0000313" key="2">
    <source>
        <dbReference type="EMBL" id="QDG53878.1"/>
    </source>
</evidence>
<keyword evidence="1" id="KW-0812">Transmembrane</keyword>
<feature type="transmembrane region" description="Helical" evidence="1">
    <location>
        <begin position="80"/>
        <end position="105"/>
    </location>
</feature>
<dbReference type="EMBL" id="CP041186">
    <property type="protein sequence ID" value="QDG53878.1"/>
    <property type="molecule type" value="Genomic_DNA"/>
</dbReference>
<gene>
    <name evidence="2" type="ORF">FIV42_24980</name>
</gene>
<accession>A0A4Y6PZW4</accession>
<feature type="transmembrane region" description="Helical" evidence="1">
    <location>
        <begin position="112"/>
        <end position="136"/>
    </location>
</feature>
<protein>
    <submittedName>
        <fullName evidence="2">Uncharacterized protein</fullName>
    </submittedName>
</protein>
<dbReference type="Proteomes" id="UP000315995">
    <property type="component" value="Chromosome"/>
</dbReference>
<evidence type="ECO:0000256" key="1">
    <source>
        <dbReference type="SAM" id="Phobius"/>
    </source>
</evidence>
<proteinExistence type="predicted"/>
<feature type="transmembrane region" description="Helical" evidence="1">
    <location>
        <begin position="148"/>
        <end position="166"/>
    </location>
</feature>
<accession>A0A5B8YHN3</accession>
<dbReference type="RefSeq" id="WP_141200332.1">
    <property type="nucleotide sequence ID" value="NZ_CP041186.1"/>
</dbReference>
<keyword evidence="1" id="KW-0472">Membrane</keyword>
<keyword evidence="3" id="KW-1185">Reference proteome</keyword>